<protein>
    <submittedName>
        <fullName evidence="2">Uncharacterized protein</fullName>
    </submittedName>
</protein>
<feature type="transmembrane region" description="Helical" evidence="1">
    <location>
        <begin position="12"/>
        <end position="33"/>
    </location>
</feature>
<dbReference type="Proteomes" id="UP000029843">
    <property type="component" value="Unassembled WGS sequence"/>
</dbReference>
<gene>
    <name evidence="2" type="ORF">ND2E_2716</name>
</gene>
<evidence type="ECO:0000313" key="3">
    <source>
        <dbReference type="Proteomes" id="UP000029843"/>
    </source>
</evidence>
<sequence precursor="true">MNNSSSRGFKLTTVIFAVIIMAVTAILSGNSVADDMDVEITQSEE</sequence>
<dbReference type="AlphaFoldDB" id="A0A099KSR9"/>
<dbReference type="PATRIC" id="fig|28229.4.peg.1756"/>
<keyword evidence="1" id="KW-1133">Transmembrane helix</keyword>
<dbReference type="EMBL" id="JQED01000015">
    <property type="protein sequence ID" value="KGJ93250.1"/>
    <property type="molecule type" value="Genomic_DNA"/>
</dbReference>
<evidence type="ECO:0000256" key="1">
    <source>
        <dbReference type="SAM" id="Phobius"/>
    </source>
</evidence>
<reference evidence="2 3" key="1">
    <citation type="submission" date="2014-08" db="EMBL/GenBank/DDBJ databases">
        <title>Genomic and Phenotypic Diversity of Colwellia psychrerythraea strains from Disparate Marine Basins.</title>
        <authorList>
            <person name="Techtmann S.M."/>
            <person name="Stelling S.C."/>
            <person name="Utturkar S.M."/>
            <person name="Alshibli N."/>
            <person name="Harris A."/>
            <person name="Brown S.D."/>
            <person name="Hazen T.C."/>
        </authorList>
    </citation>
    <scope>NUCLEOTIDE SEQUENCE [LARGE SCALE GENOMIC DNA]</scope>
    <source>
        <strain evidence="2 3">ND2E</strain>
    </source>
</reference>
<comment type="caution">
    <text evidence="2">The sequence shown here is derived from an EMBL/GenBank/DDBJ whole genome shotgun (WGS) entry which is preliminary data.</text>
</comment>
<evidence type="ECO:0000313" key="2">
    <source>
        <dbReference type="EMBL" id="KGJ93250.1"/>
    </source>
</evidence>
<keyword evidence="1" id="KW-0812">Transmembrane</keyword>
<keyword evidence="1" id="KW-0472">Membrane</keyword>
<dbReference type="RefSeq" id="WP_157825856.1">
    <property type="nucleotide sequence ID" value="NZ_JQED01000015.1"/>
</dbReference>
<accession>A0A099KSR9</accession>
<proteinExistence type="predicted"/>
<name>A0A099KSR9_COLPS</name>
<organism evidence="2 3">
    <name type="scientific">Colwellia psychrerythraea</name>
    <name type="common">Vibrio psychroerythus</name>
    <dbReference type="NCBI Taxonomy" id="28229"/>
    <lineage>
        <taxon>Bacteria</taxon>
        <taxon>Pseudomonadati</taxon>
        <taxon>Pseudomonadota</taxon>
        <taxon>Gammaproteobacteria</taxon>
        <taxon>Alteromonadales</taxon>
        <taxon>Colwelliaceae</taxon>
        <taxon>Colwellia</taxon>
    </lineage>
</organism>